<protein>
    <submittedName>
        <fullName evidence="2">Uncharacterized protein</fullName>
    </submittedName>
</protein>
<comment type="caution">
    <text evidence="2">The sequence shown here is derived from an EMBL/GenBank/DDBJ whole genome shotgun (WGS) entry which is preliminary data.</text>
</comment>
<organism evidence="2 3">
    <name type="scientific">Clavibacter michiganensis subsp. michiganensis</name>
    <dbReference type="NCBI Taxonomy" id="33013"/>
    <lineage>
        <taxon>Bacteria</taxon>
        <taxon>Bacillati</taxon>
        <taxon>Actinomycetota</taxon>
        <taxon>Actinomycetes</taxon>
        <taxon>Micrococcales</taxon>
        <taxon>Microbacteriaceae</taxon>
        <taxon>Clavibacter</taxon>
    </lineage>
</organism>
<feature type="compositionally biased region" description="Low complexity" evidence="1">
    <location>
        <begin position="33"/>
        <end position="55"/>
    </location>
</feature>
<gene>
    <name evidence="2" type="ORF">CMMCAS07_01935</name>
</gene>
<accession>A0A251XKH1</accession>
<name>A0A251XKH1_CLAMM</name>
<reference evidence="2 3" key="1">
    <citation type="submission" date="2016-08" db="EMBL/GenBank/DDBJ databases">
        <title>Genome sequence of Clavibacter michiganensis subsp. michiganensis strain CASJ007.</title>
        <authorList>
            <person name="Thapa S.P."/>
            <person name="Coaker G."/>
        </authorList>
    </citation>
    <scope>NUCLEOTIDE SEQUENCE [LARGE SCALE GENOMIC DNA]</scope>
    <source>
        <strain evidence="2">CASJ007</strain>
    </source>
</reference>
<evidence type="ECO:0000313" key="3">
    <source>
        <dbReference type="Proteomes" id="UP000195062"/>
    </source>
</evidence>
<proteinExistence type="predicted"/>
<evidence type="ECO:0000313" key="2">
    <source>
        <dbReference type="EMBL" id="OUE03679.1"/>
    </source>
</evidence>
<dbReference type="EMBL" id="MDHH01000001">
    <property type="protein sequence ID" value="OUE03679.1"/>
    <property type="molecule type" value="Genomic_DNA"/>
</dbReference>
<keyword evidence="3" id="KW-1185">Reference proteome</keyword>
<feature type="region of interest" description="Disordered" evidence="1">
    <location>
        <begin position="31"/>
        <end position="55"/>
    </location>
</feature>
<dbReference type="AlphaFoldDB" id="A0A251XKH1"/>
<dbReference type="Proteomes" id="UP000195062">
    <property type="component" value="Unassembled WGS sequence"/>
</dbReference>
<sequence length="55" mass="5419">MTTPVRIAGKCSSRCSSTGTETLYGRLATSAVGSPGSSATRSASSCTTVSSASGW</sequence>
<evidence type="ECO:0000256" key="1">
    <source>
        <dbReference type="SAM" id="MobiDB-lite"/>
    </source>
</evidence>